<dbReference type="InterPro" id="IPR039448">
    <property type="entry name" value="Beta_helix"/>
</dbReference>
<organism evidence="2 3">
    <name type="scientific">Kribbella turkmenica</name>
    <dbReference type="NCBI Taxonomy" id="2530375"/>
    <lineage>
        <taxon>Bacteria</taxon>
        <taxon>Bacillati</taxon>
        <taxon>Actinomycetota</taxon>
        <taxon>Actinomycetes</taxon>
        <taxon>Propionibacteriales</taxon>
        <taxon>Kribbellaceae</taxon>
        <taxon>Kribbella</taxon>
    </lineage>
</organism>
<dbReference type="Gene3D" id="2.160.20.10">
    <property type="entry name" value="Single-stranded right-handed beta-helix, Pectin lyase-like"/>
    <property type="match status" value="2"/>
</dbReference>
<reference evidence="2 3" key="1">
    <citation type="submission" date="2019-02" db="EMBL/GenBank/DDBJ databases">
        <title>Draft genome sequences of novel Actinobacteria.</title>
        <authorList>
            <person name="Sahin N."/>
            <person name="Ay H."/>
            <person name="Saygin H."/>
        </authorList>
    </citation>
    <scope>NUCLEOTIDE SEQUENCE [LARGE SCALE GENOMIC DNA]</scope>
    <source>
        <strain evidence="2 3">16K104</strain>
    </source>
</reference>
<dbReference type="PANTHER" id="PTHR36453:SF1">
    <property type="entry name" value="RIGHT HANDED BETA HELIX DOMAIN-CONTAINING PROTEIN"/>
    <property type="match status" value="1"/>
</dbReference>
<accession>A0A4R4XHV9</accession>
<dbReference type="Pfam" id="PF13229">
    <property type="entry name" value="Beta_helix"/>
    <property type="match status" value="1"/>
</dbReference>
<dbReference type="Proteomes" id="UP000295172">
    <property type="component" value="Unassembled WGS sequence"/>
</dbReference>
<dbReference type="InterPro" id="IPR011050">
    <property type="entry name" value="Pectin_lyase_fold/virulence"/>
</dbReference>
<dbReference type="OrthoDB" id="9808066at2"/>
<keyword evidence="3" id="KW-1185">Reference proteome</keyword>
<dbReference type="RefSeq" id="WP_132315083.1">
    <property type="nucleotide sequence ID" value="NZ_SMKR01000002.1"/>
</dbReference>
<protein>
    <submittedName>
        <fullName evidence="2">Right-handed parallel beta-helix repeat-containing protein</fullName>
    </submittedName>
</protein>
<proteinExistence type="predicted"/>
<dbReference type="EMBL" id="SMKR01000002">
    <property type="protein sequence ID" value="TDD30598.1"/>
    <property type="molecule type" value="Genomic_DNA"/>
</dbReference>
<gene>
    <name evidence="2" type="ORF">E1218_00695</name>
</gene>
<evidence type="ECO:0000259" key="1">
    <source>
        <dbReference type="Pfam" id="PF13229"/>
    </source>
</evidence>
<name>A0A4R4XHV9_9ACTN</name>
<dbReference type="InterPro" id="IPR012334">
    <property type="entry name" value="Pectin_lyas_fold"/>
</dbReference>
<dbReference type="SUPFAM" id="SSF51126">
    <property type="entry name" value="Pectin lyase-like"/>
    <property type="match status" value="1"/>
</dbReference>
<feature type="domain" description="Right handed beta helix" evidence="1">
    <location>
        <begin position="368"/>
        <end position="480"/>
    </location>
</feature>
<dbReference type="InterPro" id="IPR006626">
    <property type="entry name" value="PbH1"/>
</dbReference>
<dbReference type="SMART" id="SM00710">
    <property type="entry name" value="PbH1"/>
    <property type="match status" value="3"/>
</dbReference>
<comment type="caution">
    <text evidence="2">The sequence shown here is derived from an EMBL/GenBank/DDBJ whole genome shotgun (WGS) entry which is preliminary data.</text>
</comment>
<evidence type="ECO:0000313" key="2">
    <source>
        <dbReference type="EMBL" id="TDD30598.1"/>
    </source>
</evidence>
<sequence>MRVVGGLVIGLALGVIGAGTALGAKPAEQTGCRSFWVAPDGKDSAQGTESKPWRTIEHARDTIRTRGWNRHLSCDLVVNVKAGTYQVDQTIAFDDRDSGSNGHKVVYRSADGPGKAVLQAAREVTGWTPYKDGIFKATVDADEPFYTLYVDGERATTARYPNRRSDEEWAPYLESVLIEPEKEAVRDQVGYTAGDWDETWNLNSYTDWPAQLMIWSGGSWSWFTDTVPIKNADWKDNKVILDYWTRYAMINSRAGSRYFVQNSLDLLDAEDEYYLDWAAKELYYKPRGGTMDGKRVLRPTQTEVLSLAGVSPARRLQDVAFKGLGIAGTDFMQWYRSGWISAGDSGQKHKYPEYDRQIEMTRNRFGSVTLTNTRNVDLTGLHLRDTGYHGVYLLAANDHVSVTDSLLENIGGDGIKVEGGYPGEGDVSNHNTFSNLFIDHVGELVPGDAAGIELMDTGDNTVSNVHVQHSARYGISLESRPEVKDGEQYASGNSFKYIRLEETGLDSGDMGAFYTYGVDNQEPHPVQNTVEQMVITDVIPDASMPDSGTRGVHMDAGGCGFSFANIEVGQVTDDKYQSYRCNQVTNANWAEGFDAAKMEYDKIGVLASFPYDVAGR</sequence>
<evidence type="ECO:0000313" key="3">
    <source>
        <dbReference type="Proteomes" id="UP000295172"/>
    </source>
</evidence>
<dbReference type="AlphaFoldDB" id="A0A4R4XHV9"/>
<dbReference type="PANTHER" id="PTHR36453">
    <property type="entry name" value="SECRETED PROTEIN-RELATED"/>
    <property type="match status" value="1"/>
</dbReference>